<keyword evidence="4" id="KW-1185">Reference proteome</keyword>
<accession>A0ABN9QNN4</accession>
<sequence>MAGVEVLAALGMMGTEIFRYNRENFEFDQDQRFEREELRLKMQVERFSLFREDIRDLVELTVGKMDLYHLVGALFLKGVVLYYAKGTFESPHPPKTLTSLYYVSNASAAFYLLLAIWMAMHASIACTSYGVRLLTRFVRLPIPGSQQLNTLNARMADFERQGATMMRVPFLQRTANDWKQRGRNDQLETDRAEDTLAASRGLGGVQVSTPPQCTLGHEMVVLPPSSKAKAAWACTKCHKEARSSLDGWFRCQPCDYTLCPACSKLQLHENIDLDAGEKGLTDEAELLKAVELSTYRHVQLFRQLQAQWQCYDAYARVSMALGVRQMLQAVNYFVIGFTMVDNCEPMAALVLTITIQSVATTLSVLDIHGLPCWGNFDLQVIGSLPAFLTCLSFVLSGRTEGDCTHVGEDSCVLDPNNRYMMSVGSLGLEIIWFQLLLWVASPSKDEASLPRHFRTVLFMDVFGDVDDPTEINYHTGEKLLHGPAERRARDAAEEADAACKAAQAALWRWIAAGEADADLTDLQRKTLTKAKADFKHWSAELRHVKARHKLPARSDDDGEGAGLAAVVGPFERRGGQLYYYRVEKRKFVNEVPQGCKLLTLGELEEDITVLRMQTKQLRDLYGVRYDKRGVSRDEAGSNSDADSDSEREGDDVASGSRSRSPEQKPAYRSEEVFTEVKIHAVKLPWRIVRALTRAIQLIWFLVGVQAAMEETGLTEDPSFRALGTTLKSTERHHERRLLAAGPLGGRAARPQAWPLELQDVEWPHGPLFRPDRVHCPPGAAALVGSPFAWYGLLGSRGQALRLEELRGGTPPAGRVPLCPLGSGAAAGSACLAGSLAPGGVLVEAAAAAGAAPEAVLLPVAGAGAGAGWRHLAGAVVPCSSAPWLPAPLPAGVDEEALCLVLLGWAPSGPAQLVAAPLPASAAGRPGLPEGGPPLRILLELALGAAPASRGGAAEVLALHLGAGAARAWALTGGGDLIAWDLRGGRPRRVAHLRPELPEELAAGGGLRVAGVCEDVSGGLLLVGSAGSDGGRPQLLWAAGPSLK</sequence>
<keyword evidence="2" id="KW-0812">Transmembrane</keyword>
<gene>
    <name evidence="3" type="ORF">PCOR1329_LOCUS12022</name>
</gene>
<feature type="compositionally biased region" description="Acidic residues" evidence="1">
    <location>
        <begin position="641"/>
        <end position="651"/>
    </location>
</feature>
<comment type="caution">
    <text evidence="3">The sequence shown here is derived from an EMBL/GenBank/DDBJ whole genome shotgun (WGS) entry which is preliminary data.</text>
</comment>
<organism evidence="3 4">
    <name type="scientific">Prorocentrum cordatum</name>
    <dbReference type="NCBI Taxonomy" id="2364126"/>
    <lineage>
        <taxon>Eukaryota</taxon>
        <taxon>Sar</taxon>
        <taxon>Alveolata</taxon>
        <taxon>Dinophyceae</taxon>
        <taxon>Prorocentrales</taxon>
        <taxon>Prorocentraceae</taxon>
        <taxon>Prorocentrum</taxon>
    </lineage>
</organism>
<feature type="transmembrane region" description="Helical" evidence="2">
    <location>
        <begin position="67"/>
        <end position="84"/>
    </location>
</feature>
<evidence type="ECO:0000256" key="1">
    <source>
        <dbReference type="SAM" id="MobiDB-lite"/>
    </source>
</evidence>
<protein>
    <submittedName>
        <fullName evidence="3">Uncharacterized protein</fullName>
    </submittedName>
</protein>
<dbReference type="Proteomes" id="UP001189429">
    <property type="component" value="Unassembled WGS sequence"/>
</dbReference>
<evidence type="ECO:0000313" key="3">
    <source>
        <dbReference type="EMBL" id="CAK0805537.1"/>
    </source>
</evidence>
<feature type="compositionally biased region" description="Basic and acidic residues" evidence="1">
    <location>
        <begin position="659"/>
        <end position="668"/>
    </location>
</feature>
<proteinExistence type="predicted"/>
<keyword evidence="2" id="KW-1133">Transmembrane helix</keyword>
<name>A0ABN9QNN4_9DINO</name>
<evidence type="ECO:0000313" key="4">
    <source>
        <dbReference type="Proteomes" id="UP001189429"/>
    </source>
</evidence>
<feature type="transmembrane region" description="Helical" evidence="2">
    <location>
        <begin position="108"/>
        <end position="131"/>
    </location>
</feature>
<evidence type="ECO:0000256" key="2">
    <source>
        <dbReference type="SAM" id="Phobius"/>
    </source>
</evidence>
<reference evidence="3" key="1">
    <citation type="submission" date="2023-10" db="EMBL/GenBank/DDBJ databases">
        <authorList>
            <person name="Chen Y."/>
            <person name="Shah S."/>
            <person name="Dougan E. K."/>
            <person name="Thang M."/>
            <person name="Chan C."/>
        </authorList>
    </citation>
    <scope>NUCLEOTIDE SEQUENCE [LARGE SCALE GENOMIC DNA]</scope>
</reference>
<feature type="region of interest" description="Disordered" evidence="1">
    <location>
        <begin position="631"/>
        <end position="668"/>
    </location>
</feature>
<dbReference type="EMBL" id="CAUYUJ010003486">
    <property type="protein sequence ID" value="CAK0805537.1"/>
    <property type="molecule type" value="Genomic_DNA"/>
</dbReference>
<keyword evidence="2" id="KW-0472">Membrane</keyword>